<evidence type="ECO:0000313" key="1">
    <source>
        <dbReference type="EMBL" id="AOT23138.1"/>
    </source>
</evidence>
<sequence>MTQPDVAWGDPTQLFAASPSDLVTVGGLWYAPYGTPLPQDVDEPLDSAFKNLGYIGVDGVTVTINDETVPIEVWGGDEVGQLRDKFSIEYEVPLFQVLSPVVNAAIFGEDAVSTTQANSEHGNRMRVLINNKLPKRCSLVLDSVYEDKMIRQVAAIAQKSGIGEIKLVHNEPMTFTPTFKVLKNTDGNHVVQYSDDGQLVGSV</sequence>
<keyword evidence="2" id="KW-1185">Reference proteome</keyword>
<organism evidence="1 2">
    <name type="scientific">Mycobacterium phage Taquito</name>
    <dbReference type="NCBI Taxonomy" id="1897500"/>
    <lineage>
        <taxon>Viruses</taxon>
        <taxon>Duplodnaviria</taxon>
        <taxon>Heunggongvirae</taxon>
        <taxon>Uroviricota</taxon>
        <taxon>Caudoviricetes</taxon>
        <taxon>Weiservirinae</taxon>
        <taxon>Fionnbharthvirus</taxon>
        <taxon>Fionnbharthvirus taquito</taxon>
    </lineage>
</organism>
<reference evidence="1 2" key="1">
    <citation type="submission" date="2016-07" db="EMBL/GenBank/DDBJ databases">
        <authorList>
            <person name="Henderson J.H."/>
            <person name="Agbayani G."/>
            <person name="Akanbi A."/>
            <person name="Allen L."/>
            <person name="Anton T."/>
            <person name="Bauer V."/>
            <person name="Benoit R."/>
            <person name="Bhakta Y."/>
            <person name="Binongcal M.A."/>
            <person name="Bobovsky T."/>
            <person name="Bual H."/>
            <person name="Calley B."/>
            <person name="Clark M."/>
            <person name="Conahan B."/>
            <person name="Cone E."/>
            <person name="Dardis C."/>
            <person name="Fangman M."/>
            <person name="Flatgard B."/>
            <person name="Focht K."/>
            <person name="Geraci K."/>
            <person name="Goodwin B."/>
            <person name="Hanson H."/>
            <person name="Hunt G."/>
            <person name="Hutton S."/>
            <person name="Illback M."/>
            <person name="Jamsa A."/>
            <person name="Konzek B."/>
            <person name="Kraus A."/>
            <person name="Kuenzi M."/>
            <person name="Laird K."/>
            <person name="Lieb M."/>
            <person name="MacKenzie A."/>
            <person name="Maurer K."/>
            <person name="Miera M."/>
            <person name="Mishler B."/>
            <person name="Naughton C."/>
            <person name="Nease R."/>
            <person name="Nelson B."/>
            <person name="Nigg N."/>
            <person name="O'Sullivan K."/>
            <person name="Orion I."/>
            <person name="Peterson C."/>
            <person name="Peterson S."/>
            <person name="Roletto M."/>
            <person name="Rush L."/>
            <person name="Schlatter T."/>
            <person name="Seidl R."/>
            <person name="Sevy E."/>
            <person name="Sonderby V."/>
            <person name="Souers H."/>
            <person name="Syvertson H."/>
            <person name="Taggard K."/>
            <person name="Takasugi J."/>
            <person name="Tietge S."/>
            <person name="Vasquez C."/>
            <person name="Velasco R."/>
            <person name="Virk M."/>
            <person name="Vologdin S."/>
            <person name="Wing S."/>
            <person name="Winslow J."/>
            <person name="Young E."/>
            <person name="Cunanan N."/>
            <person name="Dasiuk E."/>
            <person name="Fudge K."/>
            <person name="Murphy A."/>
            <person name="Poxleitner M.K."/>
            <person name="Ettinger A.-S.H."/>
            <person name="Anders K.R."/>
            <person name="Schaff J.E."/>
            <person name="Dashiell C.L."/>
            <person name="Macialek J.A."/>
            <person name="Braun M.A."/>
            <person name="Delesalle V.A."/>
            <person name="Hughes L.E."/>
            <person name="Ware V.C."/>
            <person name="Bradley K.W."/>
            <person name="Barker L.P."/>
            <person name="Asai D.J."/>
            <person name="Bowman C.A."/>
            <person name="Russell D.A."/>
            <person name="Pope W.H."/>
            <person name="Jacobs-Sera D."/>
            <person name="Hendrix R.W."/>
            <person name="Hatfull G.F."/>
        </authorList>
    </citation>
    <scope>NUCLEOTIDE SEQUENCE [LARGE SCALE GENOMIC DNA]</scope>
</reference>
<evidence type="ECO:0000313" key="2">
    <source>
        <dbReference type="Proteomes" id="UP000224956"/>
    </source>
</evidence>
<gene>
    <name evidence="1" type="ORF">SEA_TAQUITO_17</name>
</gene>
<proteinExistence type="predicted"/>
<accession>A0A1D8EQ11</accession>
<dbReference type="EMBL" id="KX621007">
    <property type="protein sequence ID" value="AOT23138.1"/>
    <property type="molecule type" value="Genomic_DNA"/>
</dbReference>
<dbReference type="Proteomes" id="UP000224956">
    <property type="component" value="Segment"/>
</dbReference>
<name>A0A1D8EQ11_9CAUD</name>
<protein>
    <submittedName>
        <fullName evidence="1">Major tail protein</fullName>
    </submittedName>
</protein>